<feature type="binding site" evidence="5">
    <location>
        <begin position="193"/>
        <end position="196"/>
    </location>
    <ligand>
        <name>substrate</name>
    </ligand>
</feature>
<dbReference type="PROSITE" id="PS00092">
    <property type="entry name" value="N6_MTASE"/>
    <property type="match status" value="1"/>
</dbReference>
<comment type="function">
    <text evidence="5">Methylates the class 1 translation termination release factors RF1/PrfA and RF2/PrfB on the glutamine residue of the universally conserved GGQ motif.</text>
</comment>
<keyword evidence="1 5" id="KW-0489">Methyltransferase</keyword>
<protein>
    <recommendedName>
        <fullName evidence="5">Release factor glutamine methyltransferase</fullName>
        <shortName evidence="5">RF MTase</shortName>
        <ecNumber evidence="5">2.1.1.297</ecNumber>
    </recommendedName>
    <alternativeName>
        <fullName evidence="5">N5-glutamine methyltransferase PrmC</fullName>
    </alternativeName>
    <alternativeName>
        <fullName evidence="5">Protein-(glutamine-N5) MTase PrmC</fullName>
    </alternativeName>
    <alternativeName>
        <fullName evidence="5">Protein-glutamine N-methyltransferase PrmC</fullName>
    </alternativeName>
</protein>
<name>A0A0K6IWM4_9PROT</name>
<dbReference type="InterPro" id="IPR002052">
    <property type="entry name" value="DNA_methylase_N6_adenine_CS"/>
</dbReference>
<dbReference type="NCBIfam" id="TIGR03534">
    <property type="entry name" value="RF_mod_PrmC"/>
    <property type="match status" value="1"/>
</dbReference>
<keyword evidence="9" id="KW-1185">Reference proteome</keyword>
<feature type="binding site" evidence="5">
    <location>
        <position position="193"/>
    </location>
    <ligand>
        <name>S-adenosyl-L-methionine</name>
        <dbReference type="ChEBI" id="CHEBI:59789"/>
    </ligand>
</feature>
<dbReference type="EMBL" id="CYHH01000008">
    <property type="protein sequence ID" value="CUB07488.1"/>
    <property type="molecule type" value="Genomic_DNA"/>
</dbReference>
<comment type="similarity">
    <text evidence="5">Belongs to the protein N5-glutamine methyltransferase family. PrmC subfamily.</text>
</comment>
<comment type="catalytic activity">
    <reaction evidence="4 5">
        <text>L-glutaminyl-[peptide chain release factor] + S-adenosyl-L-methionine = N(5)-methyl-L-glutaminyl-[peptide chain release factor] + S-adenosyl-L-homocysteine + H(+)</text>
        <dbReference type="Rhea" id="RHEA:42896"/>
        <dbReference type="Rhea" id="RHEA-COMP:10271"/>
        <dbReference type="Rhea" id="RHEA-COMP:10272"/>
        <dbReference type="ChEBI" id="CHEBI:15378"/>
        <dbReference type="ChEBI" id="CHEBI:30011"/>
        <dbReference type="ChEBI" id="CHEBI:57856"/>
        <dbReference type="ChEBI" id="CHEBI:59789"/>
        <dbReference type="ChEBI" id="CHEBI:61891"/>
        <dbReference type="EC" id="2.1.1.297"/>
    </reaction>
</comment>
<keyword evidence="2 5" id="KW-0808">Transferase</keyword>
<evidence type="ECO:0000313" key="9">
    <source>
        <dbReference type="Proteomes" id="UP000182108"/>
    </source>
</evidence>
<dbReference type="OrthoDB" id="5297556at2"/>
<dbReference type="Gene3D" id="3.40.50.150">
    <property type="entry name" value="Vaccinia Virus protein VP39"/>
    <property type="match status" value="1"/>
</dbReference>
<feature type="domain" description="Release factor glutamine methyltransferase N-terminal" evidence="7">
    <location>
        <begin position="17"/>
        <end position="78"/>
    </location>
</feature>
<sequence>MSAAPSALPPEATVGEALAWARARIGALEARVLLSYASSWSSTKLTAWPERPLPPEVLQRFVDLVERRAAGVPVAYLVREREFYGRRIRVTPSVLIPRPETETLVEVAIALALTLPPGHAPRILDLGTGSGCVAITLALELPQAEVLAVDALPEALGLAMGNAARLKASVSFMESDWFSRIGPGETFDLIVSNPPYLAQDDPHLEEGDLRFEPRQALVAGETGLEAIAAIVSEAPRHLAEGGWLLLEHGWDQAQRVRGLLLDAGFLEVQSWKDLAGHERVSGGRRRRRAADEGHRPK</sequence>
<dbReference type="FunFam" id="3.40.50.150:FF:000053">
    <property type="entry name" value="Release factor glutamine methyltransferase"/>
    <property type="match status" value="1"/>
</dbReference>
<gene>
    <name evidence="5" type="primary">prmC</name>
    <name evidence="8" type="ORF">Ga0061068_10814</name>
</gene>
<keyword evidence="3 5" id="KW-0949">S-adenosyl-L-methionine</keyword>
<evidence type="ECO:0000259" key="6">
    <source>
        <dbReference type="Pfam" id="PF05175"/>
    </source>
</evidence>
<organism evidence="8 9">
    <name type="scientific">Tepidiphilus thermophilus</name>
    <dbReference type="NCBI Taxonomy" id="876478"/>
    <lineage>
        <taxon>Bacteria</taxon>
        <taxon>Pseudomonadati</taxon>
        <taxon>Pseudomonadota</taxon>
        <taxon>Hydrogenophilia</taxon>
        <taxon>Hydrogenophilales</taxon>
        <taxon>Hydrogenophilaceae</taxon>
        <taxon>Tepidiphilus</taxon>
    </lineage>
</organism>
<evidence type="ECO:0000256" key="5">
    <source>
        <dbReference type="HAMAP-Rule" id="MF_02126"/>
    </source>
</evidence>
<dbReference type="InterPro" id="IPR019874">
    <property type="entry name" value="RF_methyltr_PrmC"/>
</dbReference>
<dbReference type="PANTHER" id="PTHR18895">
    <property type="entry name" value="HEMK METHYLTRANSFERASE"/>
    <property type="match status" value="1"/>
</dbReference>
<dbReference type="InterPro" id="IPR004556">
    <property type="entry name" value="HemK-like"/>
</dbReference>
<dbReference type="EC" id="2.1.1.297" evidence="5"/>
<dbReference type="CDD" id="cd02440">
    <property type="entry name" value="AdoMet_MTases"/>
    <property type="match status" value="1"/>
</dbReference>
<dbReference type="GO" id="GO:0102559">
    <property type="term" value="F:peptide chain release factor N(5)-glutamine methyltransferase activity"/>
    <property type="evidence" value="ECO:0007669"/>
    <property type="project" value="UniProtKB-EC"/>
</dbReference>
<dbReference type="PANTHER" id="PTHR18895:SF74">
    <property type="entry name" value="MTRF1L RELEASE FACTOR GLUTAMINE METHYLTRANSFERASE"/>
    <property type="match status" value="1"/>
</dbReference>
<dbReference type="Pfam" id="PF17827">
    <property type="entry name" value="PrmC_N"/>
    <property type="match status" value="1"/>
</dbReference>
<dbReference type="InterPro" id="IPR029063">
    <property type="entry name" value="SAM-dependent_MTases_sf"/>
</dbReference>
<proteinExistence type="inferred from homology"/>
<dbReference type="HAMAP" id="MF_02126">
    <property type="entry name" value="RF_methyltr_PrmC"/>
    <property type="match status" value="1"/>
</dbReference>
<evidence type="ECO:0000256" key="3">
    <source>
        <dbReference type="ARBA" id="ARBA00022691"/>
    </source>
</evidence>
<evidence type="ECO:0000256" key="1">
    <source>
        <dbReference type="ARBA" id="ARBA00022603"/>
    </source>
</evidence>
<feature type="binding site" evidence="5">
    <location>
        <begin position="127"/>
        <end position="131"/>
    </location>
    <ligand>
        <name>S-adenosyl-L-methionine</name>
        <dbReference type="ChEBI" id="CHEBI:59789"/>
    </ligand>
</feature>
<feature type="domain" description="Methyltransferase small" evidence="6">
    <location>
        <begin position="111"/>
        <end position="201"/>
    </location>
</feature>
<evidence type="ECO:0000259" key="7">
    <source>
        <dbReference type="Pfam" id="PF17827"/>
    </source>
</evidence>
<reference evidence="9" key="1">
    <citation type="submission" date="2015-08" db="EMBL/GenBank/DDBJ databases">
        <authorList>
            <person name="Babu N.S."/>
            <person name="Beckwith C.J."/>
            <person name="Beseler K.G."/>
            <person name="Brison A."/>
            <person name="Carone J.V."/>
            <person name="Caskin T.P."/>
            <person name="Diamond M."/>
            <person name="Durham M.E."/>
            <person name="Foxe J.M."/>
            <person name="Go M."/>
            <person name="Henderson B.A."/>
            <person name="Jones I.B."/>
            <person name="McGettigan J.A."/>
            <person name="Micheletti S.J."/>
            <person name="Nasrallah M.E."/>
            <person name="Ortiz D."/>
            <person name="Piller C.R."/>
            <person name="Privatt S.R."/>
            <person name="Schneider S.L."/>
            <person name="Sharp S."/>
            <person name="Smith T.C."/>
            <person name="Stanton J.D."/>
            <person name="Ullery H.E."/>
            <person name="Wilson R.J."/>
            <person name="Serrano M.G."/>
            <person name="Buck G."/>
            <person name="Lee V."/>
            <person name="Wang Y."/>
            <person name="Carvalho R."/>
            <person name="Voegtly L."/>
            <person name="Shi R."/>
            <person name="Duckworth R."/>
            <person name="Johnson A."/>
            <person name="Loviza R."/>
            <person name="Walstead R."/>
            <person name="Shah Z."/>
            <person name="Kiflezghi M."/>
            <person name="Wade K."/>
            <person name="Ball S.L."/>
            <person name="Bradley K.W."/>
            <person name="Asai D.J."/>
            <person name="Bowman C.A."/>
            <person name="Russell D.A."/>
            <person name="Pope W.H."/>
            <person name="Jacobs-Sera D."/>
            <person name="Hendrix R.W."/>
            <person name="Hatfull G.F."/>
        </authorList>
    </citation>
    <scope>NUCLEOTIDE SEQUENCE [LARGE SCALE GENOMIC DNA]</scope>
    <source>
        <strain evidence="9">JCM 19170</strain>
    </source>
</reference>
<dbReference type="Pfam" id="PF05175">
    <property type="entry name" value="MTS"/>
    <property type="match status" value="1"/>
</dbReference>
<dbReference type="RefSeq" id="WP_055423773.1">
    <property type="nucleotide sequence ID" value="NZ_CYHH01000008.1"/>
</dbReference>
<feature type="binding site" evidence="5">
    <location>
        <position position="177"/>
    </location>
    <ligand>
        <name>S-adenosyl-L-methionine</name>
        <dbReference type="ChEBI" id="CHEBI:59789"/>
    </ligand>
</feature>
<evidence type="ECO:0000256" key="4">
    <source>
        <dbReference type="ARBA" id="ARBA00048391"/>
    </source>
</evidence>
<dbReference type="InterPro" id="IPR007848">
    <property type="entry name" value="Small_mtfrase_dom"/>
</dbReference>
<dbReference type="AlphaFoldDB" id="A0A0K6IWM4"/>
<dbReference type="GO" id="GO:0003676">
    <property type="term" value="F:nucleic acid binding"/>
    <property type="evidence" value="ECO:0007669"/>
    <property type="project" value="InterPro"/>
</dbReference>
<dbReference type="NCBIfam" id="TIGR00536">
    <property type="entry name" value="hemK_fam"/>
    <property type="match status" value="1"/>
</dbReference>
<evidence type="ECO:0000256" key="2">
    <source>
        <dbReference type="ARBA" id="ARBA00022679"/>
    </source>
</evidence>
<dbReference type="SUPFAM" id="SSF53335">
    <property type="entry name" value="S-adenosyl-L-methionine-dependent methyltransferases"/>
    <property type="match status" value="1"/>
</dbReference>
<dbReference type="GO" id="GO:0032259">
    <property type="term" value="P:methylation"/>
    <property type="evidence" value="ECO:0007669"/>
    <property type="project" value="UniProtKB-KW"/>
</dbReference>
<accession>A0A0K6IWM4</accession>
<dbReference type="Proteomes" id="UP000182108">
    <property type="component" value="Unassembled WGS sequence"/>
</dbReference>
<dbReference type="InterPro" id="IPR040758">
    <property type="entry name" value="PrmC_N"/>
</dbReference>
<evidence type="ECO:0000313" key="8">
    <source>
        <dbReference type="EMBL" id="CUB07488.1"/>
    </source>
</evidence>
<dbReference type="InterPro" id="IPR050320">
    <property type="entry name" value="N5-glutamine_MTase"/>
</dbReference>
<feature type="binding site" evidence="5">
    <location>
        <position position="150"/>
    </location>
    <ligand>
        <name>S-adenosyl-L-methionine</name>
        <dbReference type="ChEBI" id="CHEBI:59789"/>
    </ligand>
</feature>
<dbReference type="Gene3D" id="1.10.8.10">
    <property type="entry name" value="DNA helicase RuvA subunit, C-terminal domain"/>
    <property type="match status" value="1"/>
</dbReference>